<dbReference type="Proteomes" id="UP000247681">
    <property type="component" value="Unassembled WGS sequence"/>
</dbReference>
<keyword evidence="2" id="KW-1185">Reference proteome</keyword>
<organism evidence="1 2">
    <name type="scientific">Flavobacterium hydrophilum</name>
    <dbReference type="NCBI Taxonomy" id="2211445"/>
    <lineage>
        <taxon>Bacteria</taxon>
        <taxon>Pseudomonadati</taxon>
        <taxon>Bacteroidota</taxon>
        <taxon>Flavobacteriia</taxon>
        <taxon>Flavobacteriales</taxon>
        <taxon>Flavobacteriaceae</taxon>
        <taxon>Flavobacterium</taxon>
    </lineage>
</organism>
<reference evidence="1 2" key="1">
    <citation type="submission" date="2018-05" db="EMBL/GenBank/DDBJ databases">
        <title>Flavobacterium sp. strain IMCC34758, incomplete genome.</title>
        <authorList>
            <person name="Joung Y."/>
        </authorList>
    </citation>
    <scope>NUCLEOTIDE SEQUENCE [LARGE SCALE GENOMIC DNA]</scope>
    <source>
        <strain evidence="1 2">IMCC34758</strain>
    </source>
</reference>
<dbReference type="InterPro" id="IPR011990">
    <property type="entry name" value="TPR-like_helical_dom_sf"/>
</dbReference>
<dbReference type="RefSeq" id="WP_110346099.1">
    <property type="nucleotide sequence ID" value="NZ_QJHL01000001.1"/>
</dbReference>
<accession>A0A2V4C6W3</accession>
<dbReference type="Gene3D" id="1.25.40.10">
    <property type="entry name" value="Tetratricopeptide repeat domain"/>
    <property type="match status" value="1"/>
</dbReference>
<dbReference type="SUPFAM" id="SSF48452">
    <property type="entry name" value="TPR-like"/>
    <property type="match status" value="1"/>
</dbReference>
<dbReference type="AlphaFoldDB" id="A0A2V4C6W3"/>
<gene>
    <name evidence="1" type="ORF">DMB68_08115</name>
</gene>
<proteinExistence type="predicted"/>
<comment type="caution">
    <text evidence="1">The sequence shown here is derived from an EMBL/GenBank/DDBJ whole genome shotgun (WGS) entry which is preliminary data.</text>
</comment>
<evidence type="ECO:0000313" key="1">
    <source>
        <dbReference type="EMBL" id="PXY47098.1"/>
    </source>
</evidence>
<dbReference type="OrthoDB" id="1197710at2"/>
<sequence>MHKYFSIIFLLLTSVVNSQINSHYLTGEWVNVKNRMIDGSKNISESFSSSKFYQWKISNKKLCMDSDPVNSYEESCIDYKLENNFIRTSLESGYEITKLTADTLIVVERIKGITENDKLKKLWFVNSAIIKNNYISKYKNDSILIANEHFTPTLNKNLITEIHKNFLKKKNYPNFNLIGNIIFFPKNRKLEIEISNTDDKNVIENAKSIEYIKTTIEKTYNNWSLTDFKAFNKVYIPFVIKSESYNYKGGGYKGSPIFYYIDNIDDVEKIYGIKMEDLRSSGENFQNGIIAYQNKKYEKAIEFFMKSYEIDNRKIDALYNVASIYSLMNDKTNMCQCLKKLNDLEQTEGTKQYNENCLN</sequence>
<dbReference type="InterPro" id="IPR019734">
    <property type="entry name" value="TPR_rpt"/>
</dbReference>
<protein>
    <submittedName>
        <fullName evidence="1">Uncharacterized protein</fullName>
    </submittedName>
</protein>
<dbReference type="Pfam" id="PF13181">
    <property type="entry name" value="TPR_8"/>
    <property type="match status" value="2"/>
</dbReference>
<name>A0A2V4C6W3_9FLAO</name>
<dbReference type="EMBL" id="QJHL01000001">
    <property type="protein sequence ID" value="PXY47098.1"/>
    <property type="molecule type" value="Genomic_DNA"/>
</dbReference>
<evidence type="ECO:0000313" key="2">
    <source>
        <dbReference type="Proteomes" id="UP000247681"/>
    </source>
</evidence>